<evidence type="ECO:0000256" key="9">
    <source>
        <dbReference type="PROSITE-ProRule" id="PRU10141"/>
    </source>
</evidence>
<reference evidence="13" key="1">
    <citation type="submission" date="2021-07" db="EMBL/GenBank/DDBJ databases">
        <authorList>
            <person name="Branca A.L. A."/>
        </authorList>
    </citation>
    <scope>NUCLEOTIDE SEQUENCE</scope>
</reference>
<dbReference type="Pfam" id="PF00069">
    <property type="entry name" value="Pkinase"/>
    <property type="match status" value="1"/>
</dbReference>
<feature type="domain" description="Protein kinase" evidence="12">
    <location>
        <begin position="145"/>
        <end position="410"/>
    </location>
</feature>
<dbReference type="PANTHER" id="PTHR24343">
    <property type="entry name" value="SERINE/THREONINE KINASE"/>
    <property type="match status" value="1"/>
</dbReference>
<dbReference type="GO" id="GO:0005524">
    <property type="term" value="F:ATP binding"/>
    <property type="evidence" value="ECO:0007669"/>
    <property type="project" value="UniProtKB-UniRule"/>
</dbReference>
<feature type="binding site" evidence="9">
    <location>
        <position position="179"/>
    </location>
    <ligand>
        <name>ATP</name>
        <dbReference type="ChEBI" id="CHEBI:30616"/>
    </ligand>
</feature>
<feature type="compositionally biased region" description="Polar residues" evidence="11">
    <location>
        <begin position="30"/>
        <end position="43"/>
    </location>
</feature>
<gene>
    <name evidence="13" type="ORF">PSALAMII_LOCUS3573</name>
</gene>
<evidence type="ECO:0000256" key="10">
    <source>
        <dbReference type="RuleBase" id="RU000304"/>
    </source>
</evidence>
<dbReference type="InterPro" id="IPR017441">
    <property type="entry name" value="Protein_kinase_ATP_BS"/>
</dbReference>
<dbReference type="GO" id="GO:0030003">
    <property type="term" value="P:intracellular monoatomic cation homeostasis"/>
    <property type="evidence" value="ECO:0007669"/>
    <property type="project" value="TreeGrafter"/>
</dbReference>
<dbReference type="OrthoDB" id="426386at2759"/>
<accession>A0A9W4IYP3</accession>
<dbReference type="Proteomes" id="UP001152649">
    <property type="component" value="Unassembled WGS sequence"/>
</dbReference>
<evidence type="ECO:0000259" key="12">
    <source>
        <dbReference type="PROSITE" id="PS50011"/>
    </source>
</evidence>
<evidence type="ECO:0000256" key="8">
    <source>
        <dbReference type="ARBA" id="ARBA00048679"/>
    </source>
</evidence>
<dbReference type="InterPro" id="IPR011009">
    <property type="entry name" value="Kinase-like_dom_sf"/>
</dbReference>
<dbReference type="SMART" id="SM00220">
    <property type="entry name" value="S_TKc"/>
    <property type="match status" value="1"/>
</dbReference>
<evidence type="ECO:0000256" key="2">
    <source>
        <dbReference type="ARBA" id="ARBA00022527"/>
    </source>
</evidence>
<evidence type="ECO:0000256" key="5">
    <source>
        <dbReference type="ARBA" id="ARBA00022777"/>
    </source>
</evidence>
<dbReference type="PROSITE" id="PS00108">
    <property type="entry name" value="PROTEIN_KINASE_ST"/>
    <property type="match status" value="1"/>
</dbReference>
<protein>
    <recommendedName>
        <fullName evidence="1">non-specific serine/threonine protein kinase</fullName>
        <ecNumber evidence="1">2.7.11.1</ecNumber>
    </recommendedName>
</protein>
<dbReference type="InterPro" id="IPR000719">
    <property type="entry name" value="Prot_kinase_dom"/>
</dbReference>
<keyword evidence="2 10" id="KW-0723">Serine/threonine-protein kinase</keyword>
<keyword evidence="14" id="KW-1185">Reference proteome</keyword>
<dbReference type="PROSITE" id="PS00107">
    <property type="entry name" value="PROTEIN_KINASE_ATP"/>
    <property type="match status" value="1"/>
</dbReference>
<dbReference type="SUPFAM" id="SSF56112">
    <property type="entry name" value="Protein kinase-like (PK-like)"/>
    <property type="match status" value="1"/>
</dbReference>
<evidence type="ECO:0000256" key="1">
    <source>
        <dbReference type="ARBA" id="ARBA00012513"/>
    </source>
</evidence>
<comment type="catalytic activity">
    <reaction evidence="7">
        <text>L-threonyl-[protein] + ATP = O-phospho-L-threonyl-[protein] + ADP + H(+)</text>
        <dbReference type="Rhea" id="RHEA:46608"/>
        <dbReference type="Rhea" id="RHEA-COMP:11060"/>
        <dbReference type="Rhea" id="RHEA-COMP:11605"/>
        <dbReference type="ChEBI" id="CHEBI:15378"/>
        <dbReference type="ChEBI" id="CHEBI:30013"/>
        <dbReference type="ChEBI" id="CHEBI:30616"/>
        <dbReference type="ChEBI" id="CHEBI:61977"/>
        <dbReference type="ChEBI" id="CHEBI:456216"/>
        <dbReference type="EC" id="2.7.11.1"/>
    </reaction>
</comment>
<name>A0A9W4IYP3_9EURO</name>
<dbReference type="PROSITE" id="PS50011">
    <property type="entry name" value="PROTEIN_KINASE_DOM"/>
    <property type="match status" value="1"/>
</dbReference>
<evidence type="ECO:0000256" key="6">
    <source>
        <dbReference type="ARBA" id="ARBA00022840"/>
    </source>
</evidence>
<organism evidence="13 14">
    <name type="scientific">Penicillium salamii</name>
    <dbReference type="NCBI Taxonomy" id="1612424"/>
    <lineage>
        <taxon>Eukaryota</taxon>
        <taxon>Fungi</taxon>
        <taxon>Dikarya</taxon>
        <taxon>Ascomycota</taxon>
        <taxon>Pezizomycotina</taxon>
        <taxon>Eurotiomycetes</taxon>
        <taxon>Eurotiomycetidae</taxon>
        <taxon>Eurotiales</taxon>
        <taxon>Aspergillaceae</taxon>
        <taxon>Penicillium</taxon>
    </lineage>
</organism>
<dbReference type="PANTHER" id="PTHR24343:SF558">
    <property type="entry name" value="PROTEIN KINASE DOMAIN-CONTAINING PROTEIN"/>
    <property type="match status" value="1"/>
</dbReference>
<keyword evidence="4 9" id="KW-0547">Nucleotide-binding</keyword>
<dbReference type="InterPro" id="IPR008271">
    <property type="entry name" value="Ser/Thr_kinase_AS"/>
</dbReference>
<dbReference type="GO" id="GO:0004674">
    <property type="term" value="F:protein serine/threonine kinase activity"/>
    <property type="evidence" value="ECO:0007669"/>
    <property type="project" value="UniProtKB-KW"/>
</dbReference>
<dbReference type="EC" id="2.7.11.1" evidence="1"/>
<comment type="caution">
    <text evidence="13">The sequence shown here is derived from an EMBL/GenBank/DDBJ whole genome shotgun (WGS) entry which is preliminary data.</text>
</comment>
<evidence type="ECO:0000313" key="13">
    <source>
        <dbReference type="EMBL" id="CAG8358553.1"/>
    </source>
</evidence>
<evidence type="ECO:0000256" key="7">
    <source>
        <dbReference type="ARBA" id="ARBA00047899"/>
    </source>
</evidence>
<dbReference type="EMBL" id="CAJVPG010000125">
    <property type="protein sequence ID" value="CAG8358553.1"/>
    <property type="molecule type" value="Genomic_DNA"/>
</dbReference>
<keyword evidence="3" id="KW-0808">Transferase</keyword>
<evidence type="ECO:0000256" key="11">
    <source>
        <dbReference type="SAM" id="MobiDB-lite"/>
    </source>
</evidence>
<dbReference type="Gene3D" id="1.10.510.10">
    <property type="entry name" value="Transferase(Phosphotransferase) domain 1"/>
    <property type="match status" value="1"/>
</dbReference>
<sequence length="410" mass="46778">MPKCLQKLLQLASKHFGSCTPQRQHESPSDRGQNQAQIAQTPDSEVGLEATQSVLPLPTTTIRKRGFGNRRFMLENGDHCHFLKPPSSKRQFLKKDRNTSWISFKKRTKACSQPSADLEWEQWNASQQTGIVAGENMAILAQKYGDICDIVGHGSSGIVVLSHKAQEWNPNIPRFYALKVFCHGPESSEIAYRRRVESEFYISSSLQHQNIVRTFELLQIGNDSLCECLEYCSGGDLHSLVVTSGQLEEAEAGCFFKQLMRGVNYIHEMGIAHRDLKPENLLLSPNGCLKISDFGSAECFRLGWEPHIHMCRTRRGSRPFVSPEQYLCEEFDPRSVDIWAAAITYIVMRTGRIPWKIATDQDEYFRDYVADRMVEKGYFFVEEICNLKSSILGGYKRLKPVQRLNQDHFS</sequence>
<evidence type="ECO:0000313" key="14">
    <source>
        <dbReference type="Proteomes" id="UP001152649"/>
    </source>
</evidence>
<keyword evidence="5" id="KW-0418">Kinase</keyword>
<evidence type="ECO:0000256" key="3">
    <source>
        <dbReference type="ARBA" id="ARBA00022679"/>
    </source>
</evidence>
<feature type="region of interest" description="Disordered" evidence="11">
    <location>
        <begin position="17"/>
        <end position="48"/>
    </location>
</feature>
<comment type="catalytic activity">
    <reaction evidence="8">
        <text>L-seryl-[protein] + ATP = O-phospho-L-seryl-[protein] + ADP + H(+)</text>
        <dbReference type="Rhea" id="RHEA:17989"/>
        <dbReference type="Rhea" id="RHEA-COMP:9863"/>
        <dbReference type="Rhea" id="RHEA-COMP:11604"/>
        <dbReference type="ChEBI" id="CHEBI:15378"/>
        <dbReference type="ChEBI" id="CHEBI:29999"/>
        <dbReference type="ChEBI" id="CHEBI:30616"/>
        <dbReference type="ChEBI" id="CHEBI:83421"/>
        <dbReference type="ChEBI" id="CHEBI:456216"/>
        <dbReference type="EC" id="2.7.11.1"/>
    </reaction>
</comment>
<dbReference type="AlphaFoldDB" id="A0A9W4IYP3"/>
<evidence type="ECO:0000256" key="4">
    <source>
        <dbReference type="ARBA" id="ARBA00022741"/>
    </source>
</evidence>
<proteinExistence type="inferred from homology"/>
<dbReference type="GO" id="GO:0005829">
    <property type="term" value="C:cytosol"/>
    <property type="evidence" value="ECO:0007669"/>
    <property type="project" value="TreeGrafter"/>
</dbReference>
<keyword evidence="6 9" id="KW-0067">ATP-binding</keyword>
<comment type="similarity">
    <text evidence="10">Belongs to the protein kinase superfamily.</text>
</comment>